<keyword evidence="5" id="KW-0812">Transmembrane</keyword>
<evidence type="ECO:0000259" key="6">
    <source>
        <dbReference type="PROSITE" id="PS50111"/>
    </source>
</evidence>
<dbReference type="Proteomes" id="UP000500870">
    <property type="component" value="Chromosome 2"/>
</dbReference>
<dbReference type="CDD" id="cd06225">
    <property type="entry name" value="HAMP"/>
    <property type="match status" value="1"/>
</dbReference>
<dbReference type="SUPFAM" id="SSF58104">
    <property type="entry name" value="Methyl-accepting chemotaxis protein (MCP) signaling domain"/>
    <property type="match status" value="1"/>
</dbReference>
<sequence length="613" mass="66566">MRRVSISGMLISFGLIVGLGIALSIGLQQLAMSRLKVGGPVYKDVIEGKDLVADILPPPLFLVEAYSLASEAAIHHELTLPNAKRIVELKKVFEARARYWNTIELPDDLALVLKEHVEKTAVSFWQEVESNLLPALTAQDETATHEALDGVKDAFHAHDKAVRDLVARANQYLSGTEREAAGQERLFQSIALTGAALSALLFLAGLAVFRGRAIVPLKGFGEYMHHLAEGDYSKEVPMTHREDEIGQMAAAVNIFRAAAIERQRLRAEMDHDRLQAEEEEAERERIRLVDAAELQTVVETLGAGHERLAECNIRMTIDEPFADRFETLRHDFKNSIATFQGALEKVLARTSHVSSNSLEMRSAADNLAKLTEQQAAALEETAASLEQVTSTVKTSVVRTSEARTLVADTKRCAVASSEIVRQATDAMARIDTASKEIGQIIGVIDVIAFQTNLLALNAGVEAARAGEAGKGFAVVAQEVRELAQRAAQAAKEITSLVSNSTVEVGNGVRLVGETGDALLRIEEYVQEIDMRVDAINNASREQSVGLAEISTAVNAIDQMTQQNAAMVEETTAISHSLEADAGDLAELVGMFKLNRRSAVRDPNMQHAGRKVAA</sequence>
<proteinExistence type="inferred from homology"/>
<dbReference type="GO" id="GO:0016020">
    <property type="term" value="C:membrane"/>
    <property type="evidence" value="ECO:0007669"/>
    <property type="project" value="InterPro"/>
</dbReference>
<dbReference type="Gene3D" id="1.10.287.950">
    <property type="entry name" value="Methyl-accepting chemotaxis protein"/>
    <property type="match status" value="1"/>
</dbReference>
<evidence type="ECO:0000256" key="1">
    <source>
        <dbReference type="ARBA" id="ARBA00022500"/>
    </source>
</evidence>
<gene>
    <name evidence="8" type="ORF">FOB41_01195</name>
</gene>
<dbReference type="CDD" id="cd11386">
    <property type="entry name" value="MCP_signal"/>
    <property type="match status" value="1"/>
</dbReference>
<dbReference type="GO" id="GO:0007165">
    <property type="term" value="P:signal transduction"/>
    <property type="evidence" value="ECO:0007669"/>
    <property type="project" value="UniProtKB-KW"/>
</dbReference>
<dbReference type="PROSITE" id="PS50111">
    <property type="entry name" value="CHEMOTAXIS_TRANSDUC_2"/>
    <property type="match status" value="1"/>
</dbReference>
<dbReference type="PANTHER" id="PTHR43531:SF11">
    <property type="entry name" value="METHYL-ACCEPTING CHEMOTAXIS PROTEIN 3"/>
    <property type="match status" value="1"/>
</dbReference>
<feature type="coiled-coil region" evidence="4">
    <location>
        <begin position="257"/>
        <end position="294"/>
    </location>
</feature>
<keyword evidence="4" id="KW-0175">Coiled coil</keyword>
<dbReference type="Pfam" id="PF00672">
    <property type="entry name" value="HAMP"/>
    <property type="match status" value="1"/>
</dbReference>
<evidence type="ECO:0000313" key="8">
    <source>
        <dbReference type="EMBL" id="QIX19814.1"/>
    </source>
</evidence>
<evidence type="ECO:0000259" key="7">
    <source>
        <dbReference type="PROSITE" id="PS50885"/>
    </source>
</evidence>
<evidence type="ECO:0000256" key="3">
    <source>
        <dbReference type="PROSITE-ProRule" id="PRU00284"/>
    </source>
</evidence>
<organism evidence="8 9">
    <name type="scientific">Agrobacterium pusense</name>
    <dbReference type="NCBI Taxonomy" id="648995"/>
    <lineage>
        <taxon>Bacteria</taxon>
        <taxon>Pseudomonadati</taxon>
        <taxon>Pseudomonadota</taxon>
        <taxon>Alphaproteobacteria</taxon>
        <taxon>Hyphomicrobiales</taxon>
        <taxon>Rhizobiaceae</taxon>
        <taxon>Rhizobium/Agrobacterium group</taxon>
        <taxon>Agrobacterium</taxon>
    </lineage>
</organism>
<evidence type="ECO:0000256" key="2">
    <source>
        <dbReference type="ARBA" id="ARBA00029447"/>
    </source>
</evidence>
<protein>
    <submittedName>
        <fullName evidence="8">Methyl-accepting chemotaxis protein</fullName>
    </submittedName>
</protein>
<feature type="transmembrane region" description="Helical" evidence="5">
    <location>
        <begin position="186"/>
        <end position="209"/>
    </location>
</feature>
<feature type="domain" description="HAMP" evidence="7">
    <location>
        <begin position="211"/>
        <end position="264"/>
    </location>
</feature>
<dbReference type="GO" id="GO:0004888">
    <property type="term" value="F:transmembrane signaling receptor activity"/>
    <property type="evidence" value="ECO:0007669"/>
    <property type="project" value="InterPro"/>
</dbReference>
<keyword evidence="3" id="KW-0807">Transducer</keyword>
<dbReference type="InterPro" id="IPR004090">
    <property type="entry name" value="Chemotax_Me-accpt_rcpt"/>
</dbReference>
<dbReference type="Pfam" id="PF00015">
    <property type="entry name" value="MCPsignal"/>
    <property type="match status" value="1"/>
</dbReference>
<evidence type="ECO:0000256" key="4">
    <source>
        <dbReference type="SAM" id="Coils"/>
    </source>
</evidence>
<dbReference type="Gene3D" id="1.10.8.500">
    <property type="entry name" value="HAMP domain in histidine kinase"/>
    <property type="match status" value="1"/>
</dbReference>
<dbReference type="SMART" id="SM00283">
    <property type="entry name" value="MA"/>
    <property type="match status" value="1"/>
</dbReference>
<accession>A0A6H0ZIJ0</accession>
<dbReference type="InterPro" id="IPR004089">
    <property type="entry name" value="MCPsignal_dom"/>
</dbReference>
<dbReference type="InterPro" id="IPR051310">
    <property type="entry name" value="MCP_chemotaxis"/>
</dbReference>
<evidence type="ECO:0000313" key="9">
    <source>
        <dbReference type="Proteomes" id="UP000500870"/>
    </source>
</evidence>
<reference evidence="8 9" key="1">
    <citation type="submission" date="2020-04" db="EMBL/GenBank/DDBJ databases">
        <title>FDA dAtabase for Regulatory Grade micrObial Sequences (FDA-ARGOS): Supporting development and validation of Infectious Disease Dx tests.</title>
        <authorList>
            <person name="Sciortino C."/>
            <person name="Tallon L."/>
            <person name="Sadzewicz L."/>
            <person name="Vavikolanu K."/>
            <person name="Mehta A."/>
            <person name="Aluvathingal J."/>
            <person name="Nadendla S."/>
            <person name="Nandy P."/>
            <person name="Geyer C."/>
            <person name="Yan Y."/>
            <person name="Sichtig H."/>
        </authorList>
    </citation>
    <scope>NUCLEOTIDE SEQUENCE [LARGE SCALE GENOMIC DNA]</scope>
    <source>
        <strain evidence="8 9">FDAARGOS_633</strain>
    </source>
</reference>
<dbReference type="SMART" id="SM00304">
    <property type="entry name" value="HAMP"/>
    <property type="match status" value="1"/>
</dbReference>
<comment type="similarity">
    <text evidence="2">Belongs to the methyl-accepting chemotaxis (MCP) protein family.</text>
</comment>
<dbReference type="GO" id="GO:0006935">
    <property type="term" value="P:chemotaxis"/>
    <property type="evidence" value="ECO:0007669"/>
    <property type="project" value="UniProtKB-KW"/>
</dbReference>
<evidence type="ECO:0000256" key="5">
    <source>
        <dbReference type="SAM" id="Phobius"/>
    </source>
</evidence>
<feature type="domain" description="Methyl-accepting transducer" evidence="6">
    <location>
        <begin position="349"/>
        <end position="578"/>
    </location>
</feature>
<keyword evidence="5" id="KW-0472">Membrane</keyword>
<dbReference type="AlphaFoldDB" id="A0A6H0ZIJ0"/>
<keyword evidence="5" id="KW-1133">Transmembrane helix</keyword>
<dbReference type="InterPro" id="IPR003660">
    <property type="entry name" value="HAMP_dom"/>
</dbReference>
<dbReference type="PROSITE" id="PS50885">
    <property type="entry name" value="HAMP"/>
    <property type="match status" value="1"/>
</dbReference>
<name>A0A6H0ZIJ0_9HYPH</name>
<dbReference type="PANTHER" id="PTHR43531">
    <property type="entry name" value="PROTEIN ICFG"/>
    <property type="match status" value="1"/>
</dbReference>
<dbReference type="EMBL" id="CP050896">
    <property type="protein sequence ID" value="QIX19814.1"/>
    <property type="molecule type" value="Genomic_DNA"/>
</dbReference>
<keyword evidence="1" id="KW-0145">Chemotaxis</keyword>
<feature type="transmembrane region" description="Helical" evidence="5">
    <location>
        <begin position="6"/>
        <end position="27"/>
    </location>
</feature>
<feature type="coiled-coil region" evidence="4">
    <location>
        <begin position="360"/>
        <end position="388"/>
    </location>
</feature>
<dbReference type="PRINTS" id="PR00260">
    <property type="entry name" value="CHEMTRNSDUCR"/>
</dbReference>